<dbReference type="EMBL" id="CAQQ02073041">
    <property type="status" value="NOT_ANNOTATED_CDS"/>
    <property type="molecule type" value="Genomic_DNA"/>
</dbReference>
<dbReference type="CDD" id="cd04714">
    <property type="entry name" value="BAH_BAHCC1"/>
    <property type="match status" value="1"/>
</dbReference>
<accession>T1GN90</accession>
<name>T1GN90_MEGSC</name>
<dbReference type="STRING" id="36166.T1GN90"/>
<evidence type="ECO:0000259" key="1">
    <source>
        <dbReference type="PROSITE" id="PS51038"/>
    </source>
</evidence>
<feature type="domain" description="BAH" evidence="1">
    <location>
        <begin position="55"/>
        <end position="179"/>
    </location>
</feature>
<dbReference type="GO" id="GO:0003682">
    <property type="term" value="F:chromatin binding"/>
    <property type="evidence" value="ECO:0007669"/>
    <property type="project" value="InterPro"/>
</dbReference>
<reference evidence="2" key="2">
    <citation type="submission" date="2015-06" db="UniProtKB">
        <authorList>
            <consortium name="EnsemblMetazoa"/>
        </authorList>
    </citation>
    <scope>IDENTIFICATION</scope>
</reference>
<dbReference type="EMBL" id="CAQQ02073039">
    <property type="status" value="NOT_ANNOTATED_CDS"/>
    <property type="molecule type" value="Genomic_DNA"/>
</dbReference>
<dbReference type="HOGENOM" id="CLU_099194_0_0_1"/>
<dbReference type="EMBL" id="CAQQ02073040">
    <property type="status" value="NOT_ANNOTATED_CDS"/>
    <property type="molecule type" value="Genomic_DNA"/>
</dbReference>
<dbReference type="PROSITE" id="PS51038">
    <property type="entry name" value="BAH"/>
    <property type="match status" value="1"/>
</dbReference>
<proteinExistence type="predicted"/>
<dbReference type="InterPro" id="IPR001025">
    <property type="entry name" value="BAH_dom"/>
</dbReference>
<evidence type="ECO:0000313" key="3">
    <source>
        <dbReference type="Proteomes" id="UP000015102"/>
    </source>
</evidence>
<dbReference type="InterPro" id="IPR043151">
    <property type="entry name" value="BAH_sf"/>
</dbReference>
<dbReference type="PANTHER" id="PTHR12505">
    <property type="entry name" value="PHD FINGER TRANSCRIPTION FACTOR"/>
    <property type="match status" value="1"/>
</dbReference>
<dbReference type="Gene3D" id="2.30.30.490">
    <property type="match status" value="1"/>
</dbReference>
<dbReference type="SMART" id="SM00439">
    <property type="entry name" value="BAH"/>
    <property type="match status" value="1"/>
</dbReference>
<dbReference type="EMBL" id="CAQQ02073042">
    <property type="status" value="NOT_ANNOTATED_CDS"/>
    <property type="molecule type" value="Genomic_DNA"/>
</dbReference>
<protein>
    <recommendedName>
        <fullName evidence="1">BAH domain-containing protein</fullName>
    </recommendedName>
</protein>
<evidence type="ECO:0000313" key="2">
    <source>
        <dbReference type="EnsemblMetazoa" id="MESCA005034-PA"/>
    </source>
</evidence>
<dbReference type="InterPro" id="IPR052429">
    <property type="entry name" value="BAH_domain_protein"/>
</dbReference>
<dbReference type="EnsemblMetazoa" id="MESCA005034-RA">
    <property type="protein sequence ID" value="MESCA005034-PA"/>
    <property type="gene ID" value="MESCA005034"/>
</dbReference>
<dbReference type="OMA" id="YDANRME"/>
<sequence length="185" mass="21507">QNIDKKTRSSKDHSKIAAFLPARQLWKWLGQPYKKPTQKGRVKKSFYKSIQRGKEIITVGDSAVFLSTGRPDRPYIGRIESMWETSTNNKVVRVKWFYHPEETVGCPELKFPGALFESPHEDENDVQTISHKCEVLAFNKYEEKFGPDPKEYHFIYDNNDTYYLAGNYNPKSQCLKLDPSTPILK</sequence>
<organism evidence="2 3">
    <name type="scientific">Megaselia scalaris</name>
    <name type="common">Humpbacked fly</name>
    <name type="synonym">Phora scalaris</name>
    <dbReference type="NCBI Taxonomy" id="36166"/>
    <lineage>
        <taxon>Eukaryota</taxon>
        <taxon>Metazoa</taxon>
        <taxon>Ecdysozoa</taxon>
        <taxon>Arthropoda</taxon>
        <taxon>Hexapoda</taxon>
        <taxon>Insecta</taxon>
        <taxon>Pterygota</taxon>
        <taxon>Neoptera</taxon>
        <taxon>Endopterygota</taxon>
        <taxon>Diptera</taxon>
        <taxon>Brachycera</taxon>
        <taxon>Muscomorpha</taxon>
        <taxon>Platypezoidea</taxon>
        <taxon>Phoridae</taxon>
        <taxon>Megaseliini</taxon>
        <taxon>Megaselia</taxon>
    </lineage>
</organism>
<reference evidence="3" key="1">
    <citation type="submission" date="2013-02" db="EMBL/GenBank/DDBJ databases">
        <authorList>
            <person name="Hughes D."/>
        </authorList>
    </citation>
    <scope>NUCLEOTIDE SEQUENCE</scope>
    <source>
        <strain>Durham</strain>
        <strain evidence="3">NC isolate 2 -- Noor lab</strain>
    </source>
</reference>
<dbReference type="Proteomes" id="UP000015102">
    <property type="component" value="Unassembled WGS sequence"/>
</dbReference>
<dbReference type="Pfam" id="PF01426">
    <property type="entry name" value="BAH"/>
    <property type="match status" value="1"/>
</dbReference>
<keyword evidence="3" id="KW-1185">Reference proteome</keyword>
<dbReference type="AlphaFoldDB" id="T1GN90"/>
<dbReference type="PANTHER" id="PTHR12505:SF24">
    <property type="entry name" value="PROTEIN WINGED EYE"/>
    <property type="match status" value="1"/>
</dbReference>